<reference evidence="2" key="1">
    <citation type="submission" date="2024-07" db="EMBL/GenBank/DDBJ databases">
        <title>Halotolerant mesophilic bacterium Ornithinibacillus sp. 4-3, sp. nov., isolated from soil.</title>
        <authorList>
            <person name="Sidarenka A.V."/>
            <person name="Guliayeva D.E."/>
            <person name="Leanovich S.I."/>
            <person name="Hileuskaya K.S."/>
            <person name="Akhremchuk A.E."/>
            <person name="Sikolenko M.A."/>
            <person name="Valentovich L.N."/>
        </authorList>
    </citation>
    <scope>NUCLEOTIDE SEQUENCE</scope>
    <source>
        <strain evidence="2">4-3</strain>
    </source>
</reference>
<dbReference type="EMBL" id="CP162599">
    <property type="protein sequence ID" value="XDK31874.1"/>
    <property type="molecule type" value="Genomic_DNA"/>
</dbReference>
<keyword evidence="1" id="KW-0472">Membrane</keyword>
<evidence type="ECO:0008006" key="3">
    <source>
        <dbReference type="Google" id="ProtNLM"/>
    </source>
</evidence>
<evidence type="ECO:0000313" key="2">
    <source>
        <dbReference type="EMBL" id="XDK31874.1"/>
    </source>
</evidence>
<keyword evidence="1" id="KW-0812">Transmembrane</keyword>
<accession>A0AB39HNK2</accession>
<proteinExistence type="predicted"/>
<evidence type="ECO:0000256" key="1">
    <source>
        <dbReference type="SAM" id="Phobius"/>
    </source>
</evidence>
<sequence length="100" mass="11212">MDFPTIHTNFWDGVIAVPVVVLLTQGFKLFPIPRQYFPTIASVIGFIISIFISHRNDLWAGIFMGAFYGAAAVGTYSSLKTALLAYKNRKKKKDRRSVLS</sequence>
<organism evidence="2">
    <name type="scientific">Ornithinibacillus sp. 4-3</name>
    <dbReference type="NCBI Taxonomy" id="3231488"/>
    <lineage>
        <taxon>Bacteria</taxon>
        <taxon>Bacillati</taxon>
        <taxon>Bacillota</taxon>
        <taxon>Bacilli</taxon>
        <taxon>Bacillales</taxon>
        <taxon>Bacillaceae</taxon>
        <taxon>Ornithinibacillus</taxon>
    </lineage>
</organism>
<feature type="transmembrane region" description="Helical" evidence="1">
    <location>
        <begin position="58"/>
        <end position="86"/>
    </location>
</feature>
<protein>
    <recommendedName>
        <fullName evidence="3">Holin</fullName>
    </recommendedName>
</protein>
<name>A0AB39HNK2_9BACI</name>
<dbReference type="RefSeq" id="WP_368652598.1">
    <property type="nucleotide sequence ID" value="NZ_CP162599.1"/>
</dbReference>
<gene>
    <name evidence="2" type="ORF">AB4Y30_12660</name>
</gene>
<feature type="transmembrane region" description="Helical" evidence="1">
    <location>
        <begin position="36"/>
        <end position="52"/>
    </location>
</feature>
<dbReference type="AlphaFoldDB" id="A0AB39HNK2"/>
<keyword evidence="1" id="KW-1133">Transmembrane helix</keyword>
<feature type="transmembrane region" description="Helical" evidence="1">
    <location>
        <begin position="6"/>
        <end position="24"/>
    </location>
</feature>